<name>A0ABT8L5X7_9BACT</name>
<evidence type="ECO:0000313" key="4">
    <source>
        <dbReference type="Proteomes" id="UP001172083"/>
    </source>
</evidence>
<dbReference type="PANTHER" id="PTHR46361:SF5">
    <property type="entry name" value="DEP DOMAIN-CONTAINING PROTEIN"/>
    <property type="match status" value="1"/>
</dbReference>
<feature type="domain" description="DUF547" evidence="2">
    <location>
        <begin position="66"/>
        <end position="169"/>
    </location>
</feature>
<dbReference type="PANTHER" id="PTHR46361">
    <property type="entry name" value="ELECTRON CARRIER/ PROTEIN DISULFIDE OXIDOREDUCTASE"/>
    <property type="match status" value="1"/>
</dbReference>
<keyword evidence="1" id="KW-0732">Signal</keyword>
<proteinExistence type="predicted"/>
<accession>A0ABT8L5X7</accession>
<dbReference type="EMBL" id="JAUJEB010000001">
    <property type="protein sequence ID" value="MDN5212456.1"/>
    <property type="molecule type" value="Genomic_DNA"/>
</dbReference>
<organism evidence="3 4">
    <name type="scientific">Agaribacillus aureus</name>
    <dbReference type="NCBI Taxonomy" id="3051825"/>
    <lineage>
        <taxon>Bacteria</taxon>
        <taxon>Pseudomonadati</taxon>
        <taxon>Bacteroidota</taxon>
        <taxon>Cytophagia</taxon>
        <taxon>Cytophagales</taxon>
        <taxon>Splendidivirgaceae</taxon>
        <taxon>Agaribacillus</taxon>
    </lineage>
</organism>
<dbReference type="Pfam" id="PF04784">
    <property type="entry name" value="DUF547"/>
    <property type="match status" value="1"/>
</dbReference>
<protein>
    <submittedName>
        <fullName evidence="3">DUF547 domain-containing protein</fullName>
    </submittedName>
</protein>
<feature type="signal peptide" evidence="1">
    <location>
        <begin position="1"/>
        <end position="18"/>
    </location>
</feature>
<feature type="chain" id="PRO_5046863613" evidence="1">
    <location>
        <begin position="19"/>
        <end position="236"/>
    </location>
</feature>
<sequence length="236" mass="27366">MKKVFTILLSLGLLSAQGQDLNQFYKQVDSFLGKYTKDGRVSYDKINKSLKDVEPIYKQIGEMNLSNASDNEKIAFYINAYNMIVIYQVAKYYPLKSALDQSGFFDKVKHKVAGEMITLNALEIIKLLRNYKDPKFHFVLACAAKGCPKLASYAYYPDKLQEQIDARTKTALNDSRFIRVNDNSNKVNVSMIFKWYIKDFTQNGQSVISFINTYKTNKIPDNYQLDYYPYDWSLNM</sequence>
<evidence type="ECO:0000259" key="2">
    <source>
        <dbReference type="Pfam" id="PF04784"/>
    </source>
</evidence>
<keyword evidence="4" id="KW-1185">Reference proteome</keyword>
<dbReference type="InterPro" id="IPR006869">
    <property type="entry name" value="DUF547"/>
</dbReference>
<evidence type="ECO:0000256" key="1">
    <source>
        <dbReference type="SAM" id="SignalP"/>
    </source>
</evidence>
<evidence type="ECO:0000313" key="3">
    <source>
        <dbReference type="EMBL" id="MDN5212456.1"/>
    </source>
</evidence>
<reference evidence="3" key="1">
    <citation type="submission" date="2023-06" db="EMBL/GenBank/DDBJ databases">
        <title>Genomic of Agaribacillus aureum.</title>
        <authorList>
            <person name="Wang G."/>
        </authorList>
    </citation>
    <scope>NUCLEOTIDE SEQUENCE</scope>
    <source>
        <strain evidence="3">BMA12</strain>
    </source>
</reference>
<gene>
    <name evidence="3" type="ORF">QQ020_10385</name>
</gene>
<comment type="caution">
    <text evidence="3">The sequence shown here is derived from an EMBL/GenBank/DDBJ whole genome shotgun (WGS) entry which is preliminary data.</text>
</comment>
<dbReference type="RefSeq" id="WP_346757773.1">
    <property type="nucleotide sequence ID" value="NZ_JAUJEB010000001.1"/>
</dbReference>
<dbReference type="Proteomes" id="UP001172083">
    <property type="component" value="Unassembled WGS sequence"/>
</dbReference>